<name>A0A7S0RCJ2_9CHLO</name>
<dbReference type="Pfam" id="PF04379">
    <property type="entry name" value="DUF525"/>
    <property type="match status" value="1"/>
</dbReference>
<dbReference type="PANTHER" id="PTHR47191:SF2">
    <property type="entry name" value="OS05G0170800 PROTEIN"/>
    <property type="match status" value="1"/>
</dbReference>
<accession>A0A7S0RCJ2</accession>
<protein>
    <recommendedName>
        <fullName evidence="1">ApaG domain-containing protein</fullName>
    </recommendedName>
</protein>
<dbReference type="PANTHER" id="PTHR47191">
    <property type="entry name" value="OS05G0170800 PROTEIN"/>
    <property type="match status" value="1"/>
</dbReference>
<gene>
    <name evidence="2" type="ORF">POBO1169_LOCUS11708</name>
</gene>
<organism evidence="2">
    <name type="scientific">Pyramimonas obovata</name>
    <dbReference type="NCBI Taxonomy" id="1411642"/>
    <lineage>
        <taxon>Eukaryota</taxon>
        <taxon>Viridiplantae</taxon>
        <taxon>Chlorophyta</taxon>
        <taxon>Pyramimonadophyceae</taxon>
        <taxon>Pyramimonadales</taxon>
        <taxon>Pyramimonadaceae</taxon>
        <taxon>Pyramimonas</taxon>
        <taxon>Pyramimonas incertae sedis</taxon>
    </lineage>
</organism>
<reference evidence="2" key="1">
    <citation type="submission" date="2021-01" db="EMBL/GenBank/DDBJ databases">
        <authorList>
            <person name="Corre E."/>
            <person name="Pelletier E."/>
            <person name="Niang G."/>
            <person name="Scheremetjew M."/>
            <person name="Finn R."/>
            <person name="Kale V."/>
            <person name="Holt S."/>
            <person name="Cochrane G."/>
            <person name="Meng A."/>
            <person name="Brown T."/>
            <person name="Cohen L."/>
        </authorList>
    </citation>
    <scope>NUCLEOTIDE SEQUENCE</scope>
    <source>
        <strain evidence="2">CCMP722</strain>
    </source>
</reference>
<evidence type="ECO:0000313" key="2">
    <source>
        <dbReference type="EMBL" id="CAD8673287.1"/>
    </source>
</evidence>
<dbReference type="InterPro" id="IPR036767">
    <property type="entry name" value="ApaG_sf"/>
</dbReference>
<dbReference type="PROSITE" id="PS51087">
    <property type="entry name" value="APAG"/>
    <property type="match status" value="1"/>
</dbReference>
<dbReference type="SUPFAM" id="SSF110069">
    <property type="entry name" value="ApaG-like"/>
    <property type="match status" value="1"/>
</dbReference>
<proteinExistence type="predicted"/>
<evidence type="ECO:0000259" key="1">
    <source>
        <dbReference type="PROSITE" id="PS51087"/>
    </source>
</evidence>
<feature type="domain" description="ApaG" evidence="1">
    <location>
        <begin position="129"/>
        <end position="253"/>
    </location>
</feature>
<dbReference type="NCBIfam" id="NF003967">
    <property type="entry name" value="PRK05461.1"/>
    <property type="match status" value="1"/>
</dbReference>
<dbReference type="InterPro" id="IPR007474">
    <property type="entry name" value="ApaG_domain"/>
</dbReference>
<dbReference type="EMBL" id="HBFA01023033">
    <property type="protein sequence ID" value="CAD8673287.1"/>
    <property type="molecule type" value="Transcribed_RNA"/>
</dbReference>
<dbReference type="InterPro" id="IPR050718">
    <property type="entry name" value="ApaG-like"/>
</dbReference>
<sequence>MGDRKVALALYRALSRCGKTLQEQTLRHGVTGLFTEEESLALQSVASQFPHVLYKMRSETLSEGTSENGGKTKARGELIRLMQDKFRSTPLPDATNSSVDPLSQGFAVLAMVNARLRVMEKMATEPHSDIVTDGVRVSVQSKLEVSRSTSGNYWFTYKVKITNESADEPVQLVRRHWEITDLTGKKQEVSGPGVIGEQPTIPQGKSYEYMSFASLPHLKGSMMGNYEMIATESGRLISAEIAPFALIPPRSADDTGFPSTAQSHAET</sequence>
<dbReference type="AlphaFoldDB" id="A0A7S0RCJ2"/>
<dbReference type="Gene3D" id="2.60.40.1470">
    <property type="entry name" value="ApaG domain"/>
    <property type="match status" value="1"/>
</dbReference>